<evidence type="ECO:0000313" key="3">
    <source>
        <dbReference type="Proteomes" id="UP000292402"/>
    </source>
</evidence>
<evidence type="ECO:0000259" key="1">
    <source>
        <dbReference type="Pfam" id="PF06985"/>
    </source>
</evidence>
<dbReference type="Pfam" id="PF06985">
    <property type="entry name" value="HET"/>
    <property type="match status" value="1"/>
</dbReference>
<comment type="caution">
    <text evidence="2">The sequence shown here is derived from an EMBL/GenBank/DDBJ whole genome shotgun (WGS) entry which is preliminary data.</text>
</comment>
<accession>A0A4Q4M0J5</accession>
<dbReference type="PANTHER" id="PTHR33112">
    <property type="entry name" value="DOMAIN PROTEIN, PUTATIVE-RELATED"/>
    <property type="match status" value="1"/>
</dbReference>
<dbReference type="InterPro" id="IPR010730">
    <property type="entry name" value="HET"/>
</dbReference>
<dbReference type="EMBL" id="PDXA01000096">
    <property type="protein sequence ID" value="RYN25361.1"/>
    <property type="molecule type" value="Genomic_DNA"/>
</dbReference>
<feature type="domain" description="Heterokaryon incompatibility" evidence="1">
    <location>
        <begin position="192"/>
        <end position="341"/>
    </location>
</feature>
<sequence>MPDWSFTFDNNFARQLRRALPERRLDDHSSTVRPCACCSVLVDPVTEHQRTEARLSEICVASRSCVLCKLLVQTAERFHENQNADLSVVRDGAALRLGLKGPRMLRFCSDVDHSRFDRNDIPIGFPVLPEPEGAARFALLRTWLEWCDTNHACNRENVKPQRVSPTRLIYLGHVDPEVLLLYVPQDNEGVKYTALSHRWGNDPPSKDNPRYCTTNGNIAARLNSFSLSELPKTFQDAVRVTRELGIEYLWIDSLCIIQWNADDWKREAGRMEDVFASAYCTIAATSAVDSNAGSLARNARTEYMRVQDTTGHQVCICTHMDDFEKDVQEAELNKRAWVMQERVLAKRTIHFSANQTYWECGEGVHCENLTKMKSSLRKNYFLLDPSFPDRLLKSGRRRTVEFIHFLFQDYSNRGLTEPTDRRVAASGLEARIAGALDCNSKYGIFKKHLHRNLLWQTSDKQTERIAYTNNQEVPSWSWMACSGGVEFVEVKIGSVSWVKALAFDTKCDPAALIADVGKLLGCTIKSEGDRHIILDISTNNEAGWIRYDIESGAEGSENHCVVVGRTENYGVAQRYYILVVVPTGKDGEYRRVGVGKVRTGCVERLGSEVRIV</sequence>
<dbReference type="Proteomes" id="UP000292402">
    <property type="component" value="Unassembled WGS sequence"/>
</dbReference>
<name>A0A4Q4M0J5_9PLEO</name>
<evidence type="ECO:0000313" key="2">
    <source>
        <dbReference type="EMBL" id="RYN25361.1"/>
    </source>
</evidence>
<reference evidence="3" key="1">
    <citation type="journal article" date="2019" name="bioRxiv">
        <title>Genomics, evolutionary history and diagnostics of the Alternaria alternata species group including apple and Asian pear pathotypes.</title>
        <authorList>
            <person name="Armitage A.D."/>
            <person name="Cockerton H.M."/>
            <person name="Sreenivasaprasad S."/>
            <person name="Woodhall J.W."/>
            <person name="Lane C.R."/>
            <person name="Harrison R.J."/>
            <person name="Clarkson J.P."/>
        </authorList>
    </citation>
    <scope>NUCLEOTIDE SEQUENCE [LARGE SCALE GENOMIC DNA]</scope>
    <source>
        <strain evidence="3">FERA 1082</strain>
    </source>
</reference>
<proteinExistence type="predicted"/>
<protein>
    <recommendedName>
        <fullName evidence="1">Heterokaryon incompatibility domain-containing protein</fullName>
    </recommendedName>
</protein>
<gene>
    <name evidence="2" type="ORF">AA0114_g12709</name>
</gene>
<dbReference type="AlphaFoldDB" id="A0A4Q4M0J5"/>
<organism evidence="2 3">
    <name type="scientific">Alternaria tenuissima</name>
    <dbReference type="NCBI Taxonomy" id="119927"/>
    <lineage>
        <taxon>Eukaryota</taxon>
        <taxon>Fungi</taxon>
        <taxon>Dikarya</taxon>
        <taxon>Ascomycota</taxon>
        <taxon>Pezizomycotina</taxon>
        <taxon>Dothideomycetes</taxon>
        <taxon>Pleosporomycetidae</taxon>
        <taxon>Pleosporales</taxon>
        <taxon>Pleosporineae</taxon>
        <taxon>Pleosporaceae</taxon>
        <taxon>Alternaria</taxon>
        <taxon>Alternaria sect. Alternaria</taxon>
        <taxon>Alternaria alternata complex</taxon>
    </lineage>
</organism>
<dbReference type="PANTHER" id="PTHR33112:SF10">
    <property type="entry name" value="TOL"/>
    <property type="match status" value="1"/>
</dbReference>